<evidence type="ECO:0000256" key="5">
    <source>
        <dbReference type="ARBA" id="ARBA00022833"/>
    </source>
</evidence>
<feature type="compositionally biased region" description="Low complexity" evidence="9">
    <location>
        <begin position="309"/>
        <end position="321"/>
    </location>
</feature>
<dbReference type="Pfam" id="PF00071">
    <property type="entry name" value="Ras"/>
    <property type="match status" value="1"/>
</dbReference>
<feature type="region of interest" description="Disordered" evidence="9">
    <location>
        <begin position="576"/>
        <end position="605"/>
    </location>
</feature>
<evidence type="ECO:0000313" key="12">
    <source>
        <dbReference type="EMBL" id="CAI5444038.1"/>
    </source>
</evidence>
<dbReference type="PROSITE" id="PS51421">
    <property type="entry name" value="RAS"/>
    <property type="match status" value="1"/>
</dbReference>
<protein>
    <submittedName>
        <fullName evidence="12">Uncharacterized protein</fullName>
    </submittedName>
</protein>
<dbReference type="PANTHER" id="PTHR45819:SF5">
    <property type="entry name" value="CENTAURIN-GAMMA-1A"/>
    <property type="match status" value="1"/>
</dbReference>
<name>A0A9P1MZ20_9PELO</name>
<evidence type="ECO:0000256" key="6">
    <source>
        <dbReference type="ARBA" id="ARBA00023043"/>
    </source>
</evidence>
<dbReference type="InterPro" id="IPR001849">
    <property type="entry name" value="PH_domain"/>
</dbReference>
<dbReference type="SMART" id="SM00174">
    <property type="entry name" value="RHO"/>
    <property type="match status" value="1"/>
</dbReference>
<dbReference type="InterPro" id="IPR011993">
    <property type="entry name" value="PH-like_dom_sf"/>
</dbReference>
<dbReference type="InterPro" id="IPR038508">
    <property type="entry name" value="ArfGAP_dom_sf"/>
</dbReference>
<feature type="compositionally biased region" description="Low complexity" evidence="9">
    <location>
        <begin position="345"/>
        <end position="380"/>
    </location>
</feature>
<evidence type="ECO:0000256" key="7">
    <source>
        <dbReference type="PROSITE-ProRule" id="PRU00023"/>
    </source>
</evidence>
<dbReference type="SUPFAM" id="SSF50729">
    <property type="entry name" value="PH domain-like"/>
    <property type="match status" value="1"/>
</dbReference>
<accession>A0A9P1MZ20</accession>
<dbReference type="SUPFAM" id="SSF57863">
    <property type="entry name" value="ArfGap/RecO-like zinc finger"/>
    <property type="match status" value="1"/>
</dbReference>
<dbReference type="Gene3D" id="1.25.40.20">
    <property type="entry name" value="Ankyrin repeat-containing domain"/>
    <property type="match status" value="1"/>
</dbReference>
<dbReference type="GO" id="GO:0003924">
    <property type="term" value="F:GTPase activity"/>
    <property type="evidence" value="ECO:0007669"/>
    <property type="project" value="InterPro"/>
</dbReference>
<keyword evidence="3" id="KW-0479">Metal-binding</keyword>
<dbReference type="PROSITE" id="PS50088">
    <property type="entry name" value="ANK_REPEAT"/>
    <property type="match status" value="1"/>
</dbReference>
<evidence type="ECO:0000256" key="1">
    <source>
        <dbReference type="ARBA" id="ARBA00005430"/>
    </source>
</evidence>
<keyword evidence="6 7" id="KW-0040">ANK repeat</keyword>
<comment type="similarity">
    <text evidence="1">Belongs to the centaurin gamma-like family.</text>
</comment>
<feature type="compositionally biased region" description="Polar residues" evidence="9">
    <location>
        <begin position="540"/>
        <end position="552"/>
    </location>
</feature>
<evidence type="ECO:0000256" key="2">
    <source>
        <dbReference type="ARBA" id="ARBA00022468"/>
    </source>
</evidence>
<dbReference type="SMART" id="SM00175">
    <property type="entry name" value="RAB"/>
    <property type="match status" value="1"/>
</dbReference>
<dbReference type="InterPro" id="IPR002110">
    <property type="entry name" value="Ankyrin_rpt"/>
</dbReference>
<dbReference type="SMART" id="SM00173">
    <property type="entry name" value="RAS"/>
    <property type="match status" value="1"/>
</dbReference>
<dbReference type="PROSITE" id="PS51419">
    <property type="entry name" value="RAB"/>
    <property type="match status" value="1"/>
</dbReference>
<proteinExistence type="inferred from homology"/>
<keyword evidence="4 8" id="KW-0863">Zinc-finger</keyword>
<evidence type="ECO:0000259" key="11">
    <source>
        <dbReference type="PROSITE" id="PS50115"/>
    </source>
</evidence>
<keyword evidence="13" id="KW-1185">Reference proteome</keyword>
<keyword evidence="5" id="KW-0862">Zinc</keyword>
<sequence>MREIVDWRAATVFAHISHRGKIIENLKMSSRHLLVSSGNNTLNSEQIRAEIHRFESVHPSIYQIYDLLNLLPEGYDVLGTQLREQVVAIEDSFVNSHEWTLSRSISEMRLGIVGTTQSGKTSLVHRYLTGTYTAEESPEGGRFKKEVVIEGQSHLLLIRDEGQQHLDVQFCQWVDAVVFVFSVCCEQSFESIRLLAHEMSKYRNISDIPLLLIGTKDNLSEKKGRIISEEEGRHMASQMKRCAYYETSSTYGTNVERVFKDACCKIIQHRIRNTFGVSGPQTRTPTPTHSDLRQKDYQDPRYMSTAVFAAPSSARQSQSQSNYISTNSSRRSGLIRGSMSENVRPSGSNQYPPQQSQQQQYSAYRTSSSAAISPSASQKSIHSTMNGVRSSAALLDSNDYFNEQQGSPATPLATSSQVSASTSHLPTPSSTPNTQRKNRRISNIFQRPKDSHEEKNKAIEALNLGVGRAIPVKQGLLYKKSTKSALNREWKKKYVCLYNDGRLTYHQNLKDYMDKTVHGKEVFLGLATVKISGRQRPRNTQRSSAIVTNSDGTPKAIGMFDANSGGSDDAGPSNRIGHFTPPAQPMTVIGKSKKNRGENRKNADEDEECFEIVTHNQQRWEFCASSMEERDEWVAAIEEQIEIALTSQMSQPTTRNIANKVQVQALRQIDGNDKCADCSQNNPDWASLNLGILICIECSGIHRNLGSHVSKVRSLELDGWPIEHLAVMQSIGNRKANQMIWEKNIIISGGENRKPIGESSREEKEKWIEAKYLKKRFIEIIPQNLMKESELIGAVLDRDVVKICVMMANGLGVEQINAPISTKDHRTVLHLACSIGSLEIVQILIWNNADLKILDEQDRSCLWYAQNSGFQECIELLQTAGLSPNYGCPKMMKNGSIGGGSIDNSSANESFSNRDYSCIGDDLYSSSNSILSRRPAPPPPPQIFKNFVSINGDCGFYMYYKKLAPKLYKMADVLECSDVVRQNLKEKIADLFVTNSENNTEPSFGSGIRVVEEVEVRYF</sequence>
<organism evidence="12 13">
    <name type="scientific">Caenorhabditis angaria</name>
    <dbReference type="NCBI Taxonomy" id="860376"/>
    <lineage>
        <taxon>Eukaryota</taxon>
        <taxon>Metazoa</taxon>
        <taxon>Ecdysozoa</taxon>
        <taxon>Nematoda</taxon>
        <taxon>Chromadorea</taxon>
        <taxon>Rhabditida</taxon>
        <taxon>Rhabditina</taxon>
        <taxon>Rhabditomorpha</taxon>
        <taxon>Rhabditoidea</taxon>
        <taxon>Rhabditidae</taxon>
        <taxon>Peloderinae</taxon>
        <taxon>Caenorhabditis</taxon>
    </lineage>
</organism>
<dbReference type="PROSITE" id="PS50297">
    <property type="entry name" value="ANK_REP_REGION"/>
    <property type="match status" value="1"/>
</dbReference>
<dbReference type="SMART" id="SM00248">
    <property type="entry name" value="ANK"/>
    <property type="match status" value="2"/>
</dbReference>
<dbReference type="GO" id="GO:0005096">
    <property type="term" value="F:GTPase activator activity"/>
    <property type="evidence" value="ECO:0007669"/>
    <property type="project" value="UniProtKB-KW"/>
</dbReference>
<feature type="repeat" description="ANK" evidence="7">
    <location>
        <begin position="824"/>
        <end position="856"/>
    </location>
</feature>
<comment type="caution">
    <text evidence="12">The sequence shown here is derived from an EMBL/GenBank/DDBJ whole genome shotgun (WGS) entry which is preliminary data.</text>
</comment>
<dbReference type="SUPFAM" id="SSF48403">
    <property type="entry name" value="Ankyrin repeat"/>
    <property type="match status" value="1"/>
</dbReference>
<dbReference type="Pfam" id="PF01412">
    <property type="entry name" value="ArfGap"/>
    <property type="match status" value="1"/>
</dbReference>
<dbReference type="InterPro" id="IPR001164">
    <property type="entry name" value="ArfGAP_dom"/>
</dbReference>
<reference evidence="12" key="1">
    <citation type="submission" date="2022-11" db="EMBL/GenBank/DDBJ databases">
        <authorList>
            <person name="Kikuchi T."/>
        </authorList>
    </citation>
    <scope>NUCLEOTIDE SEQUENCE</scope>
    <source>
        <strain evidence="12">PS1010</strain>
    </source>
</reference>
<feature type="compositionally biased region" description="Polar residues" evidence="9">
    <location>
        <begin position="322"/>
        <end position="331"/>
    </location>
</feature>
<feature type="region of interest" description="Disordered" evidence="9">
    <location>
        <begin position="308"/>
        <end position="384"/>
    </location>
</feature>
<evidence type="ECO:0000256" key="4">
    <source>
        <dbReference type="ARBA" id="ARBA00022771"/>
    </source>
</evidence>
<dbReference type="Pfam" id="PF00169">
    <property type="entry name" value="PH"/>
    <property type="match status" value="1"/>
</dbReference>
<dbReference type="CDD" id="cd01250">
    <property type="entry name" value="PH_AGAP"/>
    <property type="match status" value="1"/>
</dbReference>
<dbReference type="SMART" id="SM00233">
    <property type="entry name" value="PH"/>
    <property type="match status" value="1"/>
</dbReference>
<evidence type="ECO:0000256" key="3">
    <source>
        <dbReference type="ARBA" id="ARBA00022723"/>
    </source>
</evidence>
<dbReference type="OrthoDB" id="6136903at2759"/>
<feature type="domain" description="PH" evidence="10">
    <location>
        <begin position="470"/>
        <end position="642"/>
    </location>
</feature>
<evidence type="ECO:0000259" key="10">
    <source>
        <dbReference type="PROSITE" id="PS50003"/>
    </source>
</evidence>
<dbReference type="InterPro" id="IPR036770">
    <property type="entry name" value="Ankyrin_rpt-contain_sf"/>
</dbReference>
<dbReference type="GO" id="GO:0008270">
    <property type="term" value="F:zinc ion binding"/>
    <property type="evidence" value="ECO:0007669"/>
    <property type="project" value="UniProtKB-KW"/>
</dbReference>
<dbReference type="AlphaFoldDB" id="A0A9P1MZ20"/>
<feature type="region of interest" description="Disordered" evidence="9">
    <location>
        <begin position="276"/>
        <end position="295"/>
    </location>
</feature>
<feature type="compositionally biased region" description="Low complexity" evidence="9">
    <location>
        <begin position="419"/>
        <end position="432"/>
    </location>
</feature>
<dbReference type="GO" id="GO:0005525">
    <property type="term" value="F:GTP binding"/>
    <property type="evidence" value="ECO:0007669"/>
    <property type="project" value="InterPro"/>
</dbReference>
<evidence type="ECO:0000256" key="8">
    <source>
        <dbReference type="PROSITE-ProRule" id="PRU00288"/>
    </source>
</evidence>
<dbReference type="InterPro" id="IPR037278">
    <property type="entry name" value="ARFGAP/RecO"/>
</dbReference>
<dbReference type="Gene3D" id="1.10.220.150">
    <property type="entry name" value="Arf GTPase activating protein"/>
    <property type="match status" value="1"/>
</dbReference>
<keyword evidence="2" id="KW-0343">GTPase activation</keyword>
<dbReference type="Gene3D" id="2.30.29.30">
    <property type="entry name" value="Pleckstrin-homology domain (PH domain)/Phosphotyrosine-binding domain (PTB)"/>
    <property type="match status" value="1"/>
</dbReference>
<feature type="compositionally biased region" description="Polar residues" evidence="9">
    <location>
        <begin position="401"/>
        <end position="418"/>
    </location>
</feature>
<dbReference type="InterPro" id="IPR027417">
    <property type="entry name" value="P-loop_NTPase"/>
</dbReference>
<dbReference type="InterPro" id="IPR001806">
    <property type="entry name" value="Small_GTPase"/>
</dbReference>
<feature type="compositionally biased region" description="Polar residues" evidence="9">
    <location>
        <begin position="276"/>
        <end position="289"/>
    </location>
</feature>
<dbReference type="Proteomes" id="UP001152747">
    <property type="component" value="Unassembled WGS sequence"/>
</dbReference>
<dbReference type="FunFam" id="1.10.220.150:FF:000009">
    <property type="entry name" value="stromal membrane-associated protein 1 isoform X1"/>
    <property type="match status" value="1"/>
</dbReference>
<dbReference type="Gene3D" id="3.40.50.300">
    <property type="entry name" value="P-loop containing nucleotide triphosphate hydrolases"/>
    <property type="match status" value="1"/>
</dbReference>
<feature type="domain" description="Arf-GAP" evidence="11">
    <location>
        <begin position="660"/>
        <end position="785"/>
    </location>
</feature>
<feature type="region of interest" description="Disordered" evidence="9">
    <location>
        <begin position="534"/>
        <end position="555"/>
    </location>
</feature>
<gene>
    <name evidence="12" type="ORF">CAMP_LOCUS6675</name>
</gene>
<feature type="region of interest" description="Disordered" evidence="9">
    <location>
        <begin position="401"/>
        <end position="454"/>
    </location>
</feature>
<dbReference type="PRINTS" id="PR00405">
    <property type="entry name" value="REVINTRACTNG"/>
</dbReference>
<evidence type="ECO:0000313" key="13">
    <source>
        <dbReference type="Proteomes" id="UP001152747"/>
    </source>
</evidence>
<evidence type="ECO:0000256" key="9">
    <source>
        <dbReference type="SAM" id="MobiDB-lite"/>
    </source>
</evidence>
<dbReference type="PROSITE" id="PS50003">
    <property type="entry name" value="PH_DOMAIN"/>
    <property type="match status" value="1"/>
</dbReference>
<dbReference type="SUPFAM" id="SSF52540">
    <property type="entry name" value="P-loop containing nucleoside triphosphate hydrolases"/>
    <property type="match status" value="1"/>
</dbReference>
<dbReference type="PROSITE" id="PS50115">
    <property type="entry name" value="ARFGAP"/>
    <property type="match status" value="1"/>
</dbReference>
<dbReference type="InterPro" id="IPR051282">
    <property type="entry name" value="Arf-GAP_GTPase_ANK_PH"/>
</dbReference>
<dbReference type="PANTHER" id="PTHR45819">
    <property type="entry name" value="CENTAURIN-GAMMA-1A"/>
    <property type="match status" value="1"/>
</dbReference>
<dbReference type="Pfam" id="PF12796">
    <property type="entry name" value="Ank_2"/>
    <property type="match status" value="1"/>
</dbReference>
<dbReference type="EMBL" id="CANHGI010000003">
    <property type="protein sequence ID" value="CAI5444038.1"/>
    <property type="molecule type" value="Genomic_DNA"/>
</dbReference>
<dbReference type="FunFam" id="3.40.50.300:FF:000178">
    <property type="entry name" value="Arf-GAP with GTPase, ANK repeat and PH domain-containing protein 1"/>
    <property type="match status" value="1"/>
</dbReference>
<dbReference type="SMART" id="SM00105">
    <property type="entry name" value="ArfGap"/>
    <property type="match status" value="1"/>
</dbReference>